<organism evidence="9 10">
    <name type="scientific">Terrabacter aeriphilus</name>
    <dbReference type="NCBI Taxonomy" id="515662"/>
    <lineage>
        <taxon>Bacteria</taxon>
        <taxon>Bacillati</taxon>
        <taxon>Actinomycetota</taxon>
        <taxon>Actinomycetes</taxon>
        <taxon>Micrococcales</taxon>
        <taxon>Intrasporangiaceae</taxon>
        <taxon>Terrabacter</taxon>
    </lineage>
</organism>
<evidence type="ECO:0000256" key="5">
    <source>
        <dbReference type="ARBA" id="ARBA00022801"/>
    </source>
</evidence>
<proteinExistence type="inferred from homology"/>
<dbReference type="PANTHER" id="PTHR43194:SF2">
    <property type="entry name" value="PEROXISOMAL MEMBRANE PROTEIN LPX1"/>
    <property type="match status" value="1"/>
</dbReference>
<evidence type="ECO:0000256" key="2">
    <source>
        <dbReference type="ARBA" id="ARBA00010088"/>
    </source>
</evidence>
<dbReference type="EC" id="3.4.11.5" evidence="3"/>
<dbReference type="EMBL" id="BAABIW010000014">
    <property type="protein sequence ID" value="GAA5025781.1"/>
    <property type="molecule type" value="Genomic_DNA"/>
</dbReference>
<evidence type="ECO:0000313" key="9">
    <source>
        <dbReference type="EMBL" id="GAA5025781.1"/>
    </source>
</evidence>
<dbReference type="InterPro" id="IPR029058">
    <property type="entry name" value="AB_hydrolase_fold"/>
</dbReference>
<comment type="similarity">
    <text evidence="2 7">Belongs to the peptidase S33 family.</text>
</comment>
<protein>
    <recommendedName>
        <fullName evidence="4">Proline iminopeptidase</fullName>
        <ecNumber evidence="3">3.4.11.5</ecNumber>
    </recommendedName>
    <alternativeName>
        <fullName evidence="6">Prolyl aminopeptidase</fullName>
    </alternativeName>
</protein>
<evidence type="ECO:0000313" key="10">
    <source>
        <dbReference type="Proteomes" id="UP001500427"/>
    </source>
</evidence>
<evidence type="ECO:0000256" key="1">
    <source>
        <dbReference type="ARBA" id="ARBA00001585"/>
    </source>
</evidence>
<dbReference type="Pfam" id="PF00561">
    <property type="entry name" value="Abhydrolase_1"/>
    <property type="match status" value="1"/>
</dbReference>
<dbReference type="SUPFAM" id="SSF53474">
    <property type="entry name" value="alpha/beta-Hydrolases"/>
    <property type="match status" value="1"/>
</dbReference>
<dbReference type="RefSeq" id="WP_345507229.1">
    <property type="nucleotide sequence ID" value="NZ_BAABIW010000014.1"/>
</dbReference>
<reference evidence="10" key="1">
    <citation type="journal article" date="2019" name="Int. J. Syst. Evol. Microbiol.">
        <title>The Global Catalogue of Microorganisms (GCM) 10K type strain sequencing project: providing services to taxonomists for standard genome sequencing and annotation.</title>
        <authorList>
            <consortium name="The Broad Institute Genomics Platform"/>
            <consortium name="The Broad Institute Genome Sequencing Center for Infectious Disease"/>
            <person name="Wu L."/>
            <person name="Ma J."/>
        </authorList>
    </citation>
    <scope>NUCLEOTIDE SEQUENCE [LARGE SCALE GENOMIC DNA]</scope>
    <source>
        <strain evidence="10">JCM 17687</strain>
    </source>
</reference>
<evidence type="ECO:0000259" key="8">
    <source>
        <dbReference type="Pfam" id="PF00561"/>
    </source>
</evidence>
<sequence length="308" mass="34221">MATTHDDRFPEPTTEGEVDFRGHRTWYRVTGQLDPDAEQAPLVVLHGGPGAAHNYTLMMANLARQGRAVVHYDQLGCGGSSHLPDAPPDFWTPQLFVDELRSLVEALGIDRRFHLLGQSWGGMLGPEVVLSDDAGIRSLTICDSPASMELWLEAANTLRARLPEDVQQTLLAHEEAGTTDSAEYAEAEKVFYDRHVCRVVPNPPEVTDSFAQIEQDPTVYFTMNGPSEFHVIGSLKDWSVVDRLDAVRVPTLVVAGAHDEAMPAVWAPFVERIPDVRSHVFPESSHMPHVEEPDAFIEVVESFLRQHD</sequence>
<dbReference type="NCBIfam" id="TIGR01250">
    <property type="entry name" value="pro_imino_pep_2"/>
    <property type="match status" value="1"/>
</dbReference>
<dbReference type="PRINTS" id="PR00793">
    <property type="entry name" value="PROAMNOPTASE"/>
</dbReference>
<dbReference type="Gene3D" id="3.40.50.1820">
    <property type="entry name" value="alpha/beta hydrolase"/>
    <property type="match status" value="1"/>
</dbReference>
<dbReference type="PIRSF" id="PIRSF005539">
    <property type="entry name" value="Pept_S33_TRI_F1"/>
    <property type="match status" value="1"/>
</dbReference>
<comment type="caution">
    <text evidence="9">The sequence shown here is derived from an EMBL/GenBank/DDBJ whole genome shotgun (WGS) entry which is preliminary data.</text>
</comment>
<dbReference type="GO" id="GO:0016787">
    <property type="term" value="F:hydrolase activity"/>
    <property type="evidence" value="ECO:0007669"/>
    <property type="project" value="UniProtKB-KW"/>
</dbReference>
<name>A0ABP9JAG0_9MICO</name>
<comment type="catalytic activity">
    <reaction evidence="1">
        <text>Release of N-terminal proline from a peptide.</text>
        <dbReference type="EC" id="3.4.11.5"/>
    </reaction>
</comment>
<evidence type="ECO:0000256" key="3">
    <source>
        <dbReference type="ARBA" id="ARBA00012568"/>
    </source>
</evidence>
<accession>A0ABP9JAG0</accession>
<dbReference type="Proteomes" id="UP001500427">
    <property type="component" value="Unassembled WGS sequence"/>
</dbReference>
<dbReference type="InterPro" id="IPR000073">
    <property type="entry name" value="AB_hydrolase_1"/>
</dbReference>
<feature type="domain" description="AB hydrolase-1" evidence="8">
    <location>
        <begin position="41"/>
        <end position="293"/>
    </location>
</feature>
<dbReference type="InterPro" id="IPR005945">
    <property type="entry name" value="Pro_imino_pep"/>
</dbReference>
<evidence type="ECO:0000256" key="4">
    <source>
        <dbReference type="ARBA" id="ARBA00021843"/>
    </source>
</evidence>
<keyword evidence="10" id="KW-1185">Reference proteome</keyword>
<evidence type="ECO:0000256" key="7">
    <source>
        <dbReference type="PIRNR" id="PIRNR005539"/>
    </source>
</evidence>
<keyword evidence="5 7" id="KW-0378">Hydrolase</keyword>
<dbReference type="InterPro" id="IPR050228">
    <property type="entry name" value="Carboxylesterase_BioH"/>
</dbReference>
<gene>
    <name evidence="9" type="ORF">GCM10023258_18970</name>
</gene>
<dbReference type="InterPro" id="IPR002410">
    <property type="entry name" value="Peptidase_S33"/>
</dbReference>
<dbReference type="PANTHER" id="PTHR43194">
    <property type="entry name" value="HYDROLASE ALPHA/BETA FOLD FAMILY"/>
    <property type="match status" value="1"/>
</dbReference>
<evidence type="ECO:0000256" key="6">
    <source>
        <dbReference type="ARBA" id="ARBA00029605"/>
    </source>
</evidence>